<comment type="function">
    <text evidence="1">Needed for flagellar regrowth and assembly.</text>
</comment>
<dbReference type="STRING" id="1385511.GCA_000425225_01038"/>
<evidence type="ECO:0000259" key="9">
    <source>
        <dbReference type="Pfam" id="PF02108"/>
    </source>
</evidence>
<dbReference type="NCBIfam" id="TIGR03825">
    <property type="entry name" value="FliH_bacil"/>
    <property type="match status" value="1"/>
</dbReference>
<evidence type="ECO:0000256" key="6">
    <source>
        <dbReference type="ARBA" id="ARBA00023225"/>
    </source>
</evidence>
<dbReference type="GO" id="GO:0015031">
    <property type="term" value="P:protein transport"/>
    <property type="evidence" value="ECO:0007669"/>
    <property type="project" value="UniProtKB-KW"/>
</dbReference>
<dbReference type="RefSeq" id="WP_051255220.1">
    <property type="nucleotide sequence ID" value="NZ_KE384332.1"/>
</dbReference>
<evidence type="ECO:0000256" key="8">
    <source>
        <dbReference type="SAM" id="Coils"/>
    </source>
</evidence>
<protein>
    <recommendedName>
        <fullName evidence="7">Flagellar assembly protein FliH</fullName>
    </recommendedName>
</protein>
<reference evidence="10 11" key="1">
    <citation type="submission" date="2013-08" db="EMBL/GenBank/DDBJ databases">
        <authorList>
            <person name="Huang J."/>
            <person name="Wang G."/>
        </authorList>
    </citation>
    <scope>NUCLEOTIDE SEQUENCE [LARGE SCALE GENOMIC DNA]</scope>
    <source>
        <strain evidence="10 11">BH030004</strain>
    </source>
</reference>
<evidence type="ECO:0000256" key="7">
    <source>
        <dbReference type="NCBIfam" id="TIGR03825"/>
    </source>
</evidence>
<evidence type="ECO:0000256" key="2">
    <source>
        <dbReference type="ARBA" id="ARBA00006602"/>
    </source>
</evidence>
<evidence type="ECO:0000313" key="11">
    <source>
        <dbReference type="Proteomes" id="UP000030403"/>
    </source>
</evidence>
<keyword evidence="4" id="KW-1005">Bacterial flagellum biogenesis</keyword>
<keyword evidence="6" id="KW-1006">Bacterial flagellum protein export</keyword>
<name>A0A0A5GC08_9BACI</name>
<dbReference type="AlphaFoldDB" id="A0A0A5GC08"/>
<dbReference type="Pfam" id="PF02108">
    <property type="entry name" value="FliH"/>
    <property type="match status" value="1"/>
</dbReference>
<feature type="coiled-coil region" evidence="8">
    <location>
        <begin position="46"/>
        <end position="133"/>
    </location>
</feature>
<keyword evidence="3" id="KW-0813">Transport</keyword>
<keyword evidence="8" id="KW-0175">Coiled coil</keyword>
<proteinExistence type="inferred from homology"/>
<keyword evidence="5" id="KW-0653">Protein transport</keyword>
<dbReference type="InterPro" id="IPR018035">
    <property type="entry name" value="Flagellar_FliH/T3SS_HrpE"/>
</dbReference>
<keyword evidence="11" id="KW-1185">Reference proteome</keyword>
<dbReference type="PANTHER" id="PTHR34982:SF1">
    <property type="entry name" value="FLAGELLAR ASSEMBLY PROTEIN FLIH"/>
    <property type="match status" value="1"/>
</dbReference>
<evidence type="ECO:0000256" key="1">
    <source>
        <dbReference type="ARBA" id="ARBA00003041"/>
    </source>
</evidence>
<evidence type="ECO:0000313" key="10">
    <source>
        <dbReference type="EMBL" id="KGX88640.1"/>
    </source>
</evidence>
<evidence type="ECO:0000256" key="4">
    <source>
        <dbReference type="ARBA" id="ARBA00022795"/>
    </source>
</evidence>
<organism evidence="10 11">
    <name type="scientific">Pontibacillus marinus BH030004 = DSM 16465</name>
    <dbReference type="NCBI Taxonomy" id="1385511"/>
    <lineage>
        <taxon>Bacteria</taxon>
        <taxon>Bacillati</taxon>
        <taxon>Bacillota</taxon>
        <taxon>Bacilli</taxon>
        <taxon>Bacillales</taxon>
        <taxon>Bacillaceae</taxon>
        <taxon>Pontibacillus</taxon>
    </lineage>
</organism>
<dbReference type="eggNOG" id="COG1317">
    <property type="taxonomic scope" value="Bacteria"/>
</dbReference>
<dbReference type="InterPro" id="IPR022524">
    <property type="entry name" value="FliH_Bacilli"/>
</dbReference>
<dbReference type="EMBL" id="AVPF01000019">
    <property type="protein sequence ID" value="KGX88640.1"/>
    <property type="molecule type" value="Genomic_DNA"/>
</dbReference>
<sequence>MSNHQSSSGKRVIGIKPFFQQQAAEAETKEVEEKTVNQEHKVLQMQQEADEKLKYAESKLAEANEQADQALKQAQEQIQLEREQWEQEKQQLIEETTKNAYDEGHKQGKNDAFREYEELIEEARRIVETAQGDYYDKVEKSEETILNLGLKIAEKILGKKLEDDPSSFLSIVHSVIQEVKELEQLALYVHPDQYAIVIDQKSELDLIVDHHADLSIYPKNGLKPYQCYIESSFGRVDASIDSQLEEIRTKLFNMLREA</sequence>
<dbReference type="PANTHER" id="PTHR34982">
    <property type="entry name" value="YOP PROTEINS TRANSLOCATION PROTEIN L"/>
    <property type="match status" value="1"/>
</dbReference>
<comment type="similarity">
    <text evidence="2">Belongs to the FliH family.</text>
</comment>
<evidence type="ECO:0000256" key="3">
    <source>
        <dbReference type="ARBA" id="ARBA00022448"/>
    </source>
</evidence>
<dbReference type="GO" id="GO:0005829">
    <property type="term" value="C:cytosol"/>
    <property type="evidence" value="ECO:0007669"/>
    <property type="project" value="TreeGrafter"/>
</dbReference>
<accession>A0A0A5GC08</accession>
<dbReference type="GO" id="GO:0044781">
    <property type="term" value="P:bacterial-type flagellum organization"/>
    <property type="evidence" value="ECO:0007669"/>
    <property type="project" value="UniProtKB-KW"/>
</dbReference>
<gene>
    <name evidence="10" type="ORF">N783_08400</name>
</gene>
<comment type="caution">
    <text evidence="10">The sequence shown here is derived from an EMBL/GenBank/DDBJ whole genome shotgun (WGS) entry which is preliminary data.</text>
</comment>
<feature type="domain" description="Flagellar assembly protein FliH/Type III secretion system HrpE" evidence="9">
    <location>
        <begin position="120"/>
        <end position="246"/>
    </location>
</feature>
<dbReference type="Proteomes" id="UP000030403">
    <property type="component" value="Unassembled WGS sequence"/>
</dbReference>
<evidence type="ECO:0000256" key="5">
    <source>
        <dbReference type="ARBA" id="ARBA00022927"/>
    </source>
</evidence>
<dbReference type="InterPro" id="IPR051472">
    <property type="entry name" value="T3SS_Stator/FliH"/>
</dbReference>